<evidence type="ECO:0000256" key="2">
    <source>
        <dbReference type="ARBA" id="ARBA00005891"/>
    </source>
</evidence>
<comment type="catalytic activity">
    <reaction evidence="6 7">
        <text>L-arginyl-[protein] + 2 S-adenosyl-L-methionine = N(omega),N(omega)'-dimethyl-L-arginyl-[protein] + 2 S-adenosyl-L-homocysteine + 2 H(+)</text>
        <dbReference type="Rhea" id="RHEA:48108"/>
        <dbReference type="Rhea" id="RHEA-COMP:10532"/>
        <dbReference type="Rhea" id="RHEA-COMP:11992"/>
        <dbReference type="ChEBI" id="CHEBI:15378"/>
        <dbReference type="ChEBI" id="CHEBI:29965"/>
        <dbReference type="ChEBI" id="CHEBI:57856"/>
        <dbReference type="ChEBI" id="CHEBI:59789"/>
        <dbReference type="ChEBI" id="CHEBI:88221"/>
        <dbReference type="EC" id="2.1.1.320"/>
    </reaction>
</comment>
<dbReference type="GO" id="GO:0035243">
    <property type="term" value="F:protein-arginine omega-N symmetric methyltransferase activity"/>
    <property type="evidence" value="ECO:0007669"/>
    <property type="project" value="UniProtKB-EC"/>
</dbReference>
<proteinExistence type="inferred from homology"/>
<accession>A0A4S4LU21</accession>
<evidence type="ECO:0000256" key="7">
    <source>
        <dbReference type="RuleBase" id="RU364114"/>
    </source>
</evidence>
<dbReference type="Proteomes" id="UP000310158">
    <property type="component" value="Unassembled WGS sequence"/>
</dbReference>
<keyword evidence="4 7" id="KW-0808">Transferase</keyword>
<evidence type="ECO:0000256" key="1">
    <source>
        <dbReference type="ARBA" id="ARBA00004173"/>
    </source>
</evidence>
<gene>
    <name evidence="8" type="ORF">EW146_g4596</name>
</gene>
<dbReference type="InterPro" id="IPR029063">
    <property type="entry name" value="SAM-dependent_MTases_sf"/>
</dbReference>
<comment type="subcellular location">
    <subcellularLocation>
        <location evidence="1 7">Mitochondrion</location>
    </subcellularLocation>
</comment>
<dbReference type="EMBL" id="SGPL01000181">
    <property type="protein sequence ID" value="THH15964.1"/>
    <property type="molecule type" value="Genomic_DNA"/>
</dbReference>
<dbReference type="GO" id="GO:0032981">
    <property type="term" value="P:mitochondrial respiratory chain complex I assembly"/>
    <property type="evidence" value="ECO:0007669"/>
    <property type="project" value="TreeGrafter"/>
</dbReference>
<sequence>MVDPSPSSVTPVEKNHSRYNQGVLSQRIFFPPTFNRPTRIAKANGPISFAHYMHLCLSHPTEGYYMNPSNAVFGSKGDFITSPDISQLFGELVAVWFMSRYLEAARDKAMRLVELGPGRGTLMDDMLRTLSQLRSLDKVKHVHLVETSSALRKTQEQRLRFWAEKSHLKLVWHDSIDDIPAAEDTYTMLVAHEFFDALPVHLIEKTHQGWNEVLISSAPDLAAKNVLRPSSSSSALDLPSPAVLSSPSTSHFRPVLSETSSPISTLLGSSSSRFLSLPIGSRIEVSPVGYRIARKVGKLIGGRPDSDEEGRKELGSALIIDYGGDRAYGNSFRAFKDHKIVDPFHRPGQCDLTANVDFAYLKEAMTDLLSAHFVNTYGWSRHLAPTAFDSHLPCYSATTYGPITQHDFLMRMGIGKRVEDLQSKATSEGRKTTVENDAKRLVDLTGMGKEYKVLGVVSPPPAAGHMVWPFVEAEKTS</sequence>
<keyword evidence="5 7" id="KW-0496">Mitochondrion</keyword>
<evidence type="ECO:0000313" key="8">
    <source>
        <dbReference type="EMBL" id="THH15964.1"/>
    </source>
</evidence>
<dbReference type="InterPro" id="IPR003788">
    <property type="entry name" value="NDUFAF7"/>
</dbReference>
<dbReference type="OrthoDB" id="438553at2759"/>
<comment type="function">
    <text evidence="7">Arginine methyltransferase involved in the assembly or stability of mitochondrial NADH:ubiquinone oxidoreductase complex (complex I).</text>
</comment>
<evidence type="ECO:0000256" key="3">
    <source>
        <dbReference type="ARBA" id="ARBA00022603"/>
    </source>
</evidence>
<dbReference type="GO" id="GO:0005739">
    <property type="term" value="C:mitochondrion"/>
    <property type="evidence" value="ECO:0007669"/>
    <property type="project" value="UniProtKB-SubCell"/>
</dbReference>
<dbReference type="GO" id="GO:0032259">
    <property type="term" value="P:methylation"/>
    <property type="evidence" value="ECO:0007669"/>
    <property type="project" value="UniProtKB-KW"/>
</dbReference>
<evidence type="ECO:0000256" key="5">
    <source>
        <dbReference type="ARBA" id="ARBA00023128"/>
    </source>
</evidence>
<keyword evidence="9" id="KW-1185">Reference proteome</keyword>
<dbReference type="InterPro" id="IPR038375">
    <property type="entry name" value="NDUFAF7_sf"/>
</dbReference>
<comment type="caution">
    <text evidence="8">The sequence shown here is derived from an EMBL/GenBank/DDBJ whole genome shotgun (WGS) entry which is preliminary data.</text>
</comment>
<dbReference type="SUPFAM" id="SSF53335">
    <property type="entry name" value="S-adenosyl-L-methionine-dependent methyltransferases"/>
    <property type="match status" value="1"/>
</dbReference>
<comment type="similarity">
    <text evidence="2 7">Belongs to the NDUFAF7 family.</text>
</comment>
<dbReference type="PANTHER" id="PTHR12049">
    <property type="entry name" value="PROTEIN ARGININE METHYLTRANSFERASE NDUFAF7, MITOCHONDRIAL"/>
    <property type="match status" value="1"/>
</dbReference>
<evidence type="ECO:0000256" key="4">
    <source>
        <dbReference type="ARBA" id="ARBA00022679"/>
    </source>
</evidence>
<dbReference type="PANTHER" id="PTHR12049:SF7">
    <property type="entry name" value="PROTEIN ARGININE METHYLTRANSFERASE NDUFAF7, MITOCHONDRIAL"/>
    <property type="match status" value="1"/>
</dbReference>
<dbReference type="EC" id="2.1.1.320" evidence="7"/>
<evidence type="ECO:0000256" key="6">
    <source>
        <dbReference type="ARBA" id="ARBA00048612"/>
    </source>
</evidence>
<keyword evidence="3 7" id="KW-0489">Methyltransferase</keyword>
<reference evidence="8 9" key="1">
    <citation type="submission" date="2019-02" db="EMBL/GenBank/DDBJ databases">
        <title>Genome sequencing of the rare red list fungi Bondarzewia mesenterica.</title>
        <authorList>
            <person name="Buettner E."/>
            <person name="Kellner H."/>
        </authorList>
    </citation>
    <scope>NUCLEOTIDE SEQUENCE [LARGE SCALE GENOMIC DNA]</scope>
    <source>
        <strain evidence="8 9">DSM 108281</strain>
    </source>
</reference>
<protein>
    <recommendedName>
        <fullName evidence="7">Protein arginine methyltransferase NDUFAF7</fullName>
        <ecNumber evidence="7">2.1.1.320</ecNumber>
    </recommendedName>
</protein>
<organism evidence="8 9">
    <name type="scientific">Bondarzewia mesenterica</name>
    <dbReference type="NCBI Taxonomy" id="1095465"/>
    <lineage>
        <taxon>Eukaryota</taxon>
        <taxon>Fungi</taxon>
        <taxon>Dikarya</taxon>
        <taxon>Basidiomycota</taxon>
        <taxon>Agaricomycotina</taxon>
        <taxon>Agaricomycetes</taxon>
        <taxon>Russulales</taxon>
        <taxon>Bondarzewiaceae</taxon>
        <taxon>Bondarzewia</taxon>
    </lineage>
</organism>
<name>A0A4S4LU21_9AGAM</name>
<dbReference type="AlphaFoldDB" id="A0A4S4LU21"/>
<dbReference type="Pfam" id="PF02636">
    <property type="entry name" value="Methyltransf_28"/>
    <property type="match status" value="1"/>
</dbReference>
<evidence type="ECO:0000313" key="9">
    <source>
        <dbReference type="Proteomes" id="UP000310158"/>
    </source>
</evidence>
<dbReference type="Gene3D" id="3.40.50.12710">
    <property type="match status" value="1"/>
</dbReference>